<dbReference type="OrthoDB" id="6020543at2759"/>
<gene>
    <name evidence="10" type="primary">LOC108740556</name>
</gene>
<accession>A0A1W4X2V5</accession>
<evidence type="ECO:0000256" key="3">
    <source>
        <dbReference type="ARBA" id="ARBA00022737"/>
    </source>
</evidence>
<feature type="region of interest" description="Disordered" evidence="6">
    <location>
        <begin position="488"/>
        <end position="620"/>
    </location>
</feature>
<dbReference type="GO" id="GO:0008061">
    <property type="term" value="F:chitin binding"/>
    <property type="evidence" value="ECO:0007669"/>
    <property type="project" value="UniProtKB-KW"/>
</dbReference>
<feature type="compositionally biased region" description="Polar residues" evidence="6">
    <location>
        <begin position="488"/>
        <end position="506"/>
    </location>
</feature>
<feature type="signal peptide" evidence="7">
    <location>
        <begin position="1"/>
        <end position="22"/>
    </location>
</feature>
<feature type="compositionally biased region" description="Low complexity" evidence="6">
    <location>
        <begin position="595"/>
        <end position="616"/>
    </location>
</feature>
<dbReference type="Proteomes" id="UP000192223">
    <property type="component" value="Unplaced"/>
</dbReference>
<reference evidence="10" key="1">
    <citation type="submission" date="2025-08" db="UniProtKB">
        <authorList>
            <consortium name="RefSeq"/>
        </authorList>
    </citation>
    <scope>IDENTIFICATION</scope>
    <source>
        <tissue evidence="10">Entire body</tissue>
    </source>
</reference>
<dbReference type="Gene3D" id="2.170.140.10">
    <property type="entry name" value="Chitin binding domain"/>
    <property type="match status" value="2"/>
</dbReference>
<dbReference type="GO" id="GO:0005576">
    <property type="term" value="C:extracellular region"/>
    <property type="evidence" value="ECO:0007669"/>
    <property type="project" value="InterPro"/>
</dbReference>
<feature type="compositionally biased region" description="Acidic residues" evidence="6">
    <location>
        <begin position="566"/>
        <end position="576"/>
    </location>
</feature>
<dbReference type="PROSITE" id="PS50940">
    <property type="entry name" value="CHIT_BIND_II"/>
    <property type="match status" value="2"/>
</dbReference>
<evidence type="ECO:0000256" key="6">
    <source>
        <dbReference type="SAM" id="MobiDB-lite"/>
    </source>
</evidence>
<keyword evidence="1" id="KW-0147">Chitin-binding</keyword>
<dbReference type="InterPro" id="IPR051940">
    <property type="entry name" value="Chitin_bind-dev_reg"/>
</dbReference>
<evidence type="ECO:0000256" key="5">
    <source>
        <dbReference type="ARBA" id="ARBA00023180"/>
    </source>
</evidence>
<dbReference type="RefSeq" id="XP_018330414.1">
    <property type="nucleotide sequence ID" value="XM_018474912.1"/>
</dbReference>
<feature type="compositionally biased region" description="Low complexity" evidence="6">
    <location>
        <begin position="414"/>
        <end position="423"/>
    </location>
</feature>
<keyword evidence="3" id="KW-0677">Repeat</keyword>
<keyword evidence="2 7" id="KW-0732">Signal</keyword>
<dbReference type="KEGG" id="apln:108740556"/>
<dbReference type="PANTHER" id="PTHR23301">
    <property type="entry name" value="CHITIN BINDING PERITROPHIN-A"/>
    <property type="match status" value="1"/>
</dbReference>
<sequence length="719" mass="77725">MFGTLSLFYIGAIILRTNGCFAAEDTSRYLPHLEDCSKFYREFQGVRHELQCPFPKLFNAQLKVCDTPEKSGCVRLPNGSDVKAPTVAPQPSQSVVIPNNSDVSQHAQSLESGISHVLPDSQATSTPSSQLTDGMPSFSSSSDSSYSSVVDTIEAPKNFSMSEPTMQTNLTQNVNALEDGISHAMDSFDIPKPSQPDTSTDENMNISSNLPYTGYMPYSHEDTDTSDDIYDNPSNPQSQTLSEDLDSLESGLSHGLGTFEFPMGRPHPLDSEIGSSGYSNGIPDFPPPSSRESIEEIGKHEFPHNSERSLESLESKLSHTLSSFHFPESGDDSESIESPNPSDDSVPDGGYSPGQSSESVEYPGDTDANINGSPESHSNLDSIEHSLSHGLGSLHFPNGLQPTADPDETGMFGSSEENQQESQTSFECPPSSQEEAINMVYPGNCYKFYKCFNGVPEVYDCPAPLQFNPVVGICDEPENVGCSSQNVYSNHQSTPSAPEFGWNTNGDGAWNLPNNPNWNVPGTQHPNHHTSNEYSQHEGGGIGGIENGDNVQSTSLEAGDPHNVSEDESSDSDNSDDNSSSQENKSSMQDDYQDSFSSESKDSGSTSEENTTSGASKGNKKRSFALLSKIEKGIPFLNSGWSDSGNSDGSSDGSFGSGEYDGDFFFNADASSSFIDGWRHILLPVSKDWNNSIQQLSNALQSIPFLPHKHLKQSSEKTS</sequence>
<feature type="compositionally biased region" description="Low complexity" evidence="6">
    <location>
        <begin position="510"/>
        <end position="519"/>
    </location>
</feature>
<proteinExistence type="predicted"/>
<feature type="compositionally biased region" description="Polar residues" evidence="6">
    <location>
        <begin position="89"/>
        <end position="112"/>
    </location>
</feature>
<evidence type="ECO:0000313" key="10">
    <source>
        <dbReference type="RefSeq" id="XP_018330414.1"/>
    </source>
</evidence>
<dbReference type="Pfam" id="PF01607">
    <property type="entry name" value="CBM_14"/>
    <property type="match status" value="2"/>
</dbReference>
<feature type="domain" description="Chitin-binding type-2" evidence="8">
    <location>
        <begin position="425"/>
        <end position="484"/>
    </location>
</feature>
<keyword evidence="9" id="KW-1185">Reference proteome</keyword>
<feature type="region of interest" description="Disordered" evidence="6">
    <location>
        <begin position="322"/>
        <end position="431"/>
    </location>
</feature>
<name>A0A1W4X2V5_AGRPL</name>
<evidence type="ECO:0000256" key="4">
    <source>
        <dbReference type="ARBA" id="ARBA00023157"/>
    </source>
</evidence>
<feature type="compositionally biased region" description="Polar residues" evidence="6">
    <location>
        <begin position="368"/>
        <end position="381"/>
    </location>
</feature>
<keyword evidence="4" id="KW-1015">Disulfide bond</keyword>
<protein>
    <submittedName>
        <fullName evidence="10">Dentin sialophosphoprotein-like isoform X1</fullName>
    </submittedName>
</protein>
<evidence type="ECO:0000259" key="8">
    <source>
        <dbReference type="PROSITE" id="PS50940"/>
    </source>
</evidence>
<evidence type="ECO:0000256" key="7">
    <source>
        <dbReference type="SAM" id="SignalP"/>
    </source>
</evidence>
<dbReference type="GeneID" id="108740556"/>
<feature type="compositionally biased region" description="Low complexity" evidence="6">
    <location>
        <begin position="137"/>
        <end position="146"/>
    </location>
</feature>
<feature type="compositionally biased region" description="Low complexity" evidence="6">
    <location>
        <begin position="237"/>
        <end position="258"/>
    </location>
</feature>
<keyword evidence="5" id="KW-0325">Glycoprotein</keyword>
<dbReference type="InterPro" id="IPR002557">
    <property type="entry name" value="Chitin-bd_dom"/>
</dbReference>
<evidence type="ECO:0000256" key="2">
    <source>
        <dbReference type="ARBA" id="ARBA00022729"/>
    </source>
</evidence>
<dbReference type="PANTHER" id="PTHR23301:SF0">
    <property type="entry name" value="CHITIN-BINDING TYPE-2 DOMAIN-CONTAINING PROTEIN-RELATED"/>
    <property type="match status" value="1"/>
</dbReference>
<dbReference type="AlphaFoldDB" id="A0A1W4X2V5"/>
<evidence type="ECO:0000313" key="9">
    <source>
        <dbReference type="Proteomes" id="UP000192223"/>
    </source>
</evidence>
<feature type="compositionally biased region" description="Polar residues" evidence="6">
    <location>
        <begin position="195"/>
        <end position="211"/>
    </location>
</feature>
<feature type="domain" description="Chitin-binding type-2" evidence="8">
    <location>
        <begin position="17"/>
        <end position="75"/>
    </location>
</feature>
<feature type="region of interest" description="Disordered" evidence="6">
    <location>
        <begin position="185"/>
        <end position="293"/>
    </location>
</feature>
<feature type="compositionally biased region" description="Polar residues" evidence="6">
    <location>
        <begin position="121"/>
        <end position="132"/>
    </location>
</feature>
<evidence type="ECO:0000256" key="1">
    <source>
        <dbReference type="ARBA" id="ARBA00022669"/>
    </source>
</evidence>
<feature type="compositionally biased region" description="Low complexity" evidence="6">
    <location>
        <begin position="577"/>
        <end position="587"/>
    </location>
</feature>
<dbReference type="SMART" id="SM00494">
    <property type="entry name" value="ChtBD2"/>
    <property type="match status" value="2"/>
</dbReference>
<dbReference type="InParanoid" id="A0A1W4X2V5"/>
<organism evidence="9 10">
    <name type="scientific">Agrilus planipennis</name>
    <name type="common">Emerald ash borer</name>
    <name type="synonym">Agrilus marcopoli</name>
    <dbReference type="NCBI Taxonomy" id="224129"/>
    <lineage>
        <taxon>Eukaryota</taxon>
        <taxon>Metazoa</taxon>
        <taxon>Ecdysozoa</taxon>
        <taxon>Arthropoda</taxon>
        <taxon>Hexapoda</taxon>
        <taxon>Insecta</taxon>
        <taxon>Pterygota</taxon>
        <taxon>Neoptera</taxon>
        <taxon>Endopterygota</taxon>
        <taxon>Coleoptera</taxon>
        <taxon>Polyphaga</taxon>
        <taxon>Elateriformia</taxon>
        <taxon>Buprestoidea</taxon>
        <taxon>Buprestidae</taxon>
        <taxon>Agrilinae</taxon>
        <taxon>Agrilus</taxon>
    </lineage>
</organism>
<dbReference type="SUPFAM" id="SSF57625">
    <property type="entry name" value="Invertebrate chitin-binding proteins"/>
    <property type="match status" value="2"/>
</dbReference>
<feature type="chain" id="PRO_5010747436" evidence="7">
    <location>
        <begin position="23"/>
        <end position="719"/>
    </location>
</feature>
<dbReference type="InterPro" id="IPR036508">
    <property type="entry name" value="Chitin-bd_dom_sf"/>
</dbReference>
<feature type="region of interest" description="Disordered" evidence="6">
    <location>
        <begin position="77"/>
        <end position="146"/>
    </location>
</feature>